<name>F2TSA0_AJEDA</name>
<reference evidence="1" key="1">
    <citation type="submission" date="2010-03" db="EMBL/GenBank/DDBJ databases">
        <title>Annotation of Blastomyces dermatitidis strain ATCC 18188.</title>
        <authorList>
            <consortium name="The Broad Institute Genome Sequencing Platform"/>
            <consortium name="Broad Institute Genome Sequencing Center for Infectious Disease."/>
            <person name="Cuomo C."/>
            <person name="Klein B."/>
            <person name="Sullivan T."/>
            <person name="Heitman J."/>
            <person name="Young S."/>
            <person name="Zeng Q."/>
            <person name="Gargeya S."/>
            <person name="Alvarado L."/>
            <person name="Berlin A.M."/>
            <person name="Chapman S.B."/>
            <person name="Chen Z."/>
            <person name="Freedman E."/>
            <person name="Gellesch M."/>
            <person name="Goldberg J."/>
            <person name="Griggs A."/>
            <person name="Gujja S."/>
            <person name="Heilman E."/>
            <person name="Heiman D."/>
            <person name="Howarth C."/>
            <person name="Mehta T."/>
            <person name="Neiman D."/>
            <person name="Pearson M."/>
            <person name="Roberts A."/>
            <person name="Saif S."/>
            <person name="Shea T."/>
            <person name="Shenoy N."/>
            <person name="Sisk P."/>
            <person name="Stolte C."/>
            <person name="Sykes S."/>
            <person name="White J."/>
            <person name="Yandava C."/>
            <person name="Haas B."/>
            <person name="Nusbaum C."/>
            <person name="Birren B."/>
        </authorList>
    </citation>
    <scope>NUCLEOTIDE SEQUENCE [LARGE SCALE GENOMIC DNA]</scope>
    <source>
        <strain evidence="1">ATCC 18188</strain>
    </source>
</reference>
<protein>
    <submittedName>
        <fullName evidence="1">Uncharacterized protein</fullName>
    </submittedName>
</protein>
<dbReference type="AlphaFoldDB" id="F2TSA0"/>
<dbReference type="Proteomes" id="UP000007802">
    <property type="component" value="Unassembled WGS sequence"/>
</dbReference>
<dbReference type="HOGENOM" id="CLU_906045_0_0_1"/>
<accession>F2TSA0</accession>
<proteinExistence type="predicted"/>
<organism evidence="1">
    <name type="scientific">Ajellomyces dermatitidis (strain ATCC 18188 / CBS 674.68)</name>
    <name type="common">Blastomyces dermatitidis</name>
    <dbReference type="NCBI Taxonomy" id="653446"/>
    <lineage>
        <taxon>Eukaryota</taxon>
        <taxon>Fungi</taxon>
        <taxon>Dikarya</taxon>
        <taxon>Ascomycota</taxon>
        <taxon>Pezizomycotina</taxon>
        <taxon>Eurotiomycetes</taxon>
        <taxon>Eurotiomycetidae</taxon>
        <taxon>Onygenales</taxon>
        <taxon>Ajellomycetaceae</taxon>
        <taxon>Blastomyces</taxon>
    </lineage>
</organism>
<dbReference type="OrthoDB" id="10441075at2759"/>
<dbReference type="EMBL" id="GG749516">
    <property type="protein sequence ID" value="EGE86113.2"/>
    <property type="molecule type" value="Genomic_DNA"/>
</dbReference>
<evidence type="ECO:0000313" key="1">
    <source>
        <dbReference type="EMBL" id="EGE86113.2"/>
    </source>
</evidence>
<gene>
    <name evidence="1" type="ORF">BDDG_09058</name>
</gene>
<sequence length="257" mass="29748">MLQLLLVTAAKISLTSPFFIRLDCIDELETERECVDPFQRRRRRTETLLGKLHDYCLKCYSEVDVVIAEYPIRKLSNTEETPTQFSVAGSTKSQPDWRSLPRIRSDRKATLEDMLYWYHRDCNSDIYISISEHAINQSDKRRWQPSIQIFEHRLVKDTSKCFPPSKEELEKCCPRPVQITLENFSKSKSAKALKQDRSIPLSFSTIPHSTKKMDIFVPRPSLGEVGLVRKMIRRKERRGNGQLVARMQGNGGWIGSG</sequence>